<dbReference type="EMBL" id="PVNL01000139">
    <property type="protein sequence ID" value="PRP94912.1"/>
    <property type="molecule type" value="Genomic_DNA"/>
</dbReference>
<dbReference type="OrthoDB" id="5486175at2"/>
<dbReference type="GO" id="GO:0005509">
    <property type="term" value="F:calcium ion binding"/>
    <property type="evidence" value="ECO:0007669"/>
    <property type="project" value="InterPro"/>
</dbReference>
<dbReference type="InterPro" id="IPR013783">
    <property type="entry name" value="Ig-like_fold"/>
</dbReference>
<evidence type="ECO:0000313" key="2">
    <source>
        <dbReference type="Proteomes" id="UP000238823"/>
    </source>
</evidence>
<dbReference type="Gene3D" id="2.60.40.10">
    <property type="entry name" value="Immunoglobulins"/>
    <property type="match status" value="1"/>
</dbReference>
<name>A0A2S9XPX1_9BACT</name>
<dbReference type="SUPFAM" id="SSF49313">
    <property type="entry name" value="Cadherin-like"/>
    <property type="match status" value="1"/>
</dbReference>
<sequence>MLEPKNYRPRPGSLRGIVRTVGLSVPALALLTTIGCSRDELAPDCFEIDPDTGICLVPDPGGTAVGIDCEMFPDGAVGAEYSFTPPVGGGSGNYSNWMASNLPPGLSIDPNTGEITGVPEEPGNFEYQDITITVFDEGKGQSFDASCGPLLVNERLNANMVRTEPLHCIPHTASKAEMIEFLGGGDESDISCSALNISDLPCPLGDGNGRPPPGISFNESSCTHSGDITGNRRGTWVWMVEIVQSGLKTRVPFCASNDVTTFHDITVTANNVDESDLKPGLLEFDPSMPLGFGNGSYEWKIDDPACVNDPSLCSSFGFRFNVTCSPFDEPFVLNGMLSMTGMAHGLTATGPTPSAGFATRPFVASFEMSYCTSNDGAVCDTDDPNFDQNAQTQYHFDVVGYPVLGNP</sequence>
<organism evidence="1 2">
    <name type="scientific">Enhygromyxa salina</name>
    <dbReference type="NCBI Taxonomy" id="215803"/>
    <lineage>
        <taxon>Bacteria</taxon>
        <taxon>Pseudomonadati</taxon>
        <taxon>Myxococcota</taxon>
        <taxon>Polyangia</taxon>
        <taxon>Nannocystales</taxon>
        <taxon>Nannocystaceae</taxon>
        <taxon>Enhygromyxa</taxon>
    </lineage>
</organism>
<evidence type="ECO:0000313" key="1">
    <source>
        <dbReference type="EMBL" id="PRP94912.1"/>
    </source>
</evidence>
<gene>
    <name evidence="1" type="ORF">ENSA7_77350</name>
</gene>
<dbReference type="GO" id="GO:0016020">
    <property type="term" value="C:membrane"/>
    <property type="evidence" value="ECO:0007669"/>
    <property type="project" value="InterPro"/>
</dbReference>
<dbReference type="Proteomes" id="UP000238823">
    <property type="component" value="Unassembled WGS sequence"/>
</dbReference>
<protein>
    <submittedName>
        <fullName evidence="1">Putative Ig domain protein</fullName>
    </submittedName>
</protein>
<comment type="caution">
    <text evidence="1">The sequence shown here is derived from an EMBL/GenBank/DDBJ whole genome shotgun (WGS) entry which is preliminary data.</text>
</comment>
<dbReference type="AlphaFoldDB" id="A0A2S9XPX1"/>
<dbReference type="InterPro" id="IPR015919">
    <property type="entry name" value="Cadherin-like_sf"/>
</dbReference>
<dbReference type="Pfam" id="PF05345">
    <property type="entry name" value="He_PIG"/>
    <property type="match status" value="1"/>
</dbReference>
<proteinExistence type="predicted"/>
<accession>A0A2S9XPX1</accession>
<dbReference type="RefSeq" id="WP_146158653.1">
    <property type="nucleotide sequence ID" value="NZ_PVNL01000139.1"/>
</dbReference>
<reference evidence="1 2" key="1">
    <citation type="submission" date="2018-03" db="EMBL/GenBank/DDBJ databases">
        <title>Draft Genome Sequences of the Obligatory Marine Myxobacteria Enhygromyxa salina SWB007.</title>
        <authorList>
            <person name="Poehlein A."/>
            <person name="Moghaddam J.A."/>
            <person name="Harms H."/>
            <person name="Alanjari M."/>
            <person name="Koenig G.M."/>
            <person name="Daniel R."/>
            <person name="Schaeberle T.F."/>
        </authorList>
    </citation>
    <scope>NUCLEOTIDE SEQUENCE [LARGE SCALE GENOMIC DNA]</scope>
    <source>
        <strain evidence="1 2">SWB007</strain>
    </source>
</reference>